<reference evidence="1 2" key="2">
    <citation type="journal article" date="2012" name="Stand. Genomic Sci.">
        <title>Complete Genome Sequence of Clostridium clariflavum DSM 19732.</title>
        <authorList>
            <person name="Izquierdo J.A."/>
            <person name="Goodwin L."/>
            <person name="Davenport K.W."/>
            <person name="Teshima H."/>
            <person name="Bruce D."/>
            <person name="Detter C."/>
            <person name="Tapia R."/>
            <person name="Han S."/>
            <person name="Land M."/>
            <person name="Hauser L."/>
            <person name="Jeffries C.D."/>
            <person name="Han J."/>
            <person name="Pitluck S."/>
            <person name="Nolan M."/>
            <person name="Chen A."/>
            <person name="Huntemann M."/>
            <person name="Mavromatis K."/>
            <person name="Mikhailova N."/>
            <person name="Liolios K."/>
            <person name="Woyke T."/>
            <person name="Lynd L.R."/>
        </authorList>
    </citation>
    <scope>NUCLEOTIDE SEQUENCE [LARGE SCALE GENOMIC DNA]</scope>
    <source>
        <strain evidence="2">DSM 19732 / NBRC 101661 / EBR45</strain>
    </source>
</reference>
<evidence type="ECO:0000313" key="1">
    <source>
        <dbReference type="EMBL" id="AEV68752.1"/>
    </source>
</evidence>
<dbReference type="CDD" id="cd02603">
    <property type="entry name" value="HAD_sEH-N_like"/>
    <property type="match status" value="1"/>
</dbReference>
<dbReference type="KEGG" id="ccl:Clocl_2158"/>
<dbReference type="InterPro" id="IPR023214">
    <property type="entry name" value="HAD_sf"/>
</dbReference>
<dbReference type="SFLD" id="SFLDS00003">
    <property type="entry name" value="Haloacid_Dehalogenase"/>
    <property type="match status" value="1"/>
</dbReference>
<organism evidence="1 2">
    <name type="scientific">Acetivibrio clariflavus (strain DSM 19732 / NBRC 101661 / EBR45)</name>
    <name type="common">Clostridium clariflavum</name>
    <dbReference type="NCBI Taxonomy" id="720554"/>
    <lineage>
        <taxon>Bacteria</taxon>
        <taxon>Bacillati</taxon>
        <taxon>Bacillota</taxon>
        <taxon>Clostridia</taxon>
        <taxon>Eubacteriales</taxon>
        <taxon>Oscillospiraceae</taxon>
        <taxon>Acetivibrio</taxon>
    </lineage>
</organism>
<dbReference type="SUPFAM" id="SSF56784">
    <property type="entry name" value="HAD-like"/>
    <property type="match status" value="1"/>
</dbReference>
<dbReference type="Gene3D" id="3.40.50.1000">
    <property type="entry name" value="HAD superfamily/HAD-like"/>
    <property type="match status" value="1"/>
</dbReference>
<dbReference type="NCBIfam" id="TIGR01509">
    <property type="entry name" value="HAD-SF-IA-v3"/>
    <property type="match status" value="1"/>
</dbReference>
<name>G8LX61_ACECE</name>
<proteinExistence type="predicted"/>
<dbReference type="InterPro" id="IPR006439">
    <property type="entry name" value="HAD-SF_hydro_IA"/>
</dbReference>
<dbReference type="PANTHER" id="PTHR43611">
    <property type="entry name" value="ALPHA-D-GLUCOSE 1-PHOSPHATE PHOSPHATASE"/>
    <property type="match status" value="1"/>
</dbReference>
<dbReference type="OrthoDB" id="9797415at2"/>
<dbReference type="eggNOG" id="COG1011">
    <property type="taxonomic scope" value="Bacteria"/>
</dbReference>
<dbReference type="AlphaFoldDB" id="G8LX61"/>
<protein>
    <submittedName>
        <fullName evidence="1">Haloacid dehalogenase superfamily protein, subfamily IA, variant 3 with third motif having DD or ED</fullName>
    </submittedName>
</protein>
<dbReference type="Pfam" id="PF00702">
    <property type="entry name" value="Hydrolase"/>
    <property type="match status" value="1"/>
</dbReference>
<dbReference type="Proteomes" id="UP000005435">
    <property type="component" value="Chromosome"/>
</dbReference>
<dbReference type="STRING" id="720554.Clocl_2158"/>
<keyword evidence="2" id="KW-1185">Reference proteome</keyword>
<dbReference type="HOGENOM" id="CLU_045011_9_5_9"/>
<reference evidence="2" key="1">
    <citation type="submission" date="2011-12" db="EMBL/GenBank/DDBJ databases">
        <title>Complete sequence of Clostridium clariflavum DSM 19732.</title>
        <authorList>
            <consortium name="US DOE Joint Genome Institute"/>
            <person name="Lucas S."/>
            <person name="Han J."/>
            <person name="Lapidus A."/>
            <person name="Cheng J.-F."/>
            <person name="Goodwin L."/>
            <person name="Pitluck S."/>
            <person name="Peters L."/>
            <person name="Teshima H."/>
            <person name="Detter J.C."/>
            <person name="Han C."/>
            <person name="Tapia R."/>
            <person name="Land M."/>
            <person name="Hauser L."/>
            <person name="Kyrpides N."/>
            <person name="Ivanova N."/>
            <person name="Pagani I."/>
            <person name="Kitzmiller T."/>
            <person name="Lynd L."/>
            <person name="Izquierdo J."/>
            <person name="Woyke T."/>
        </authorList>
    </citation>
    <scope>NUCLEOTIDE SEQUENCE [LARGE SCALE GENOMIC DNA]</scope>
    <source>
        <strain evidence="2">DSM 19732 / NBRC 101661 / EBR45</strain>
    </source>
</reference>
<evidence type="ECO:0000313" key="2">
    <source>
        <dbReference type="Proteomes" id="UP000005435"/>
    </source>
</evidence>
<accession>G8LX61</accession>
<dbReference type="EMBL" id="CP003065">
    <property type="protein sequence ID" value="AEV68752.1"/>
    <property type="molecule type" value="Genomic_DNA"/>
</dbReference>
<dbReference type="Gene3D" id="1.10.150.240">
    <property type="entry name" value="Putative phosphatase, domain 2"/>
    <property type="match status" value="1"/>
</dbReference>
<dbReference type="RefSeq" id="WP_014255331.1">
    <property type="nucleotide sequence ID" value="NC_016627.1"/>
</dbReference>
<dbReference type="InterPro" id="IPR023198">
    <property type="entry name" value="PGP-like_dom2"/>
</dbReference>
<sequence length="202" mass="23454">MDKKFEYIVFDLGGVMVELAAYEKMMEWMEHKITLEEFNKKWLLSNAVRSFESGKITPSEFANAIIEEFNLPVSEEEFIKGFMNFIKGFYDGMEDLLKKLSQNYTLACLSNTSELHWSKLCSEYDIESMIKHNFLSYKTGLNKPDKEAFLNVIRALGTEPDKILYFDDNQINVDAARQVGMEAYRVCGCEEVCRVLEELKII</sequence>
<gene>
    <name evidence="1" type="ordered locus">Clocl_2158</name>
</gene>
<dbReference type="SFLD" id="SFLDG01129">
    <property type="entry name" value="C1.5:_HAD__Beta-PGM__Phosphata"/>
    <property type="match status" value="1"/>
</dbReference>
<dbReference type="PANTHER" id="PTHR43611:SF3">
    <property type="entry name" value="FLAVIN MONONUCLEOTIDE HYDROLASE 1, CHLOROPLATIC"/>
    <property type="match status" value="1"/>
</dbReference>
<dbReference type="InterPro" id="IPR036412">
    <property type="entry name" value="HAD-like_sf"/>
</dbReference>